<protein>
    <submittedName>
        <fullName evidence="3">Barstar family protein</fullName>
    </submittedName>
</protein>
<evidence type="ECO:0000313" key="4">
    <source>
        <dbReference type="Proteomes" id="UP001549749"/>
    </source>
</evidence>
<dbReference type="SUPFAM" id="SSF52038">
    <property type="entry name" value="Barstar-related"/>
    <property type="match status" value="1"/>
</dbReference>
<proteinExistence type="inferred from homology"/>
<comment type="similarity">
    <text evidence="1">Belongs to the barstar family.</text>
</comment>
<comment type="caution">
    <text evidence="3">The sequence shown here is derived from an EMBL/GenBank/DDBJ whole genome shotgun (WGS) entry which is preliminary data.</text>
</comment>
<accession>A0ABV2TEV8</accession>
<dbReference type="Pfam" id="PF01337">
    <property type="entry name" value="Barstar"/>
    <property type="match status" value="1"/>
</dbReference>
<dbReference type="Proteomes" id="UP001549749">
    <property type="component" value="Unassembled WGS sequence"/>
</dbReference>
<evidence type="ECO:0000313" key="3">
    <source>
        <dbReference type="EMBL" id="MET7001564.1"/>
    </source>
</evidence>
<evidence type="ECO:0000259" key="2">
    <source>
        <dbReference type="Pfam" id="PF01337"/>
    </source>
</evidence>
<feature type="domain" description="Barstar (barnase inhibitor)" evidence="2">
    <location>
        <begin position="59"/>
        <end position="136"/>
    </location>
</feature>
<organism evidence="3 4">
    <name type="scientific">Chitinophaga defluvii</name>
    <dbReference type="NCBI Taxonomy" id="3163343"/>
    <lineage>
        <taxon>Bacteria</taxon>
        <taxon>Pseudomonadati</taxon>
        <taxon>Bacteroidota</taxon>
        <taxon>Chitinophagia</taxon>
        <taxon>Chitinophagales</taxon>
        <taxon>Chitinophagaceae</taxon>
        <taxon>Chitinophaga</taxon>
    </lineage>
</organism>
<gene>
    <name evidence="3" type="ORF">ABR189_29550</name>
</gene>
<name>A0ABV2TEV8_9BACT</name>
<dbReference type="EMBL" id="JBEXAC010000004">
    <property type="protein sequence ID" value="MET7001564.1"/>
    <property type="molecule type" value="Genomic_DNA"/>
</dbReference>
<evidence type="ECO:0000256" key="1">
    <source>
        <dbReference type="ARBA" id="ARBA00006845"/>
    </source>
</evidence>
<dbReference type="InterPro" id="IPR035905">
    <property type="entry name" value="Barstar-like_sf"/>
</dbReference>
<keyword evidence="4" id="KW-1185">Reference proteome</keyword>
<dbReference type="RefSeq" id="WP_354664137.1">
    <property type="nucleotide sequence ID" value="NZ_JBEXAC010000004.1"/>
</dbReference>
<sequence length="205" mass="24141">MSIKHFKININEPVDNWHDLLMNNNCINDFLLFENDRDRLIWFITNYTQYLIRNGGNEVVPLFGKAISNLETFIYQVNLSLPVGYHLGTKLDALYDLLLNFETEPQGRFIIWNDSNHLFNNNKADFVNIFESLIIAAYCNRNGISTIKEDGTRYRVDQRNMFIFNDNKLEDIQGLLNKEYFIPSIDKQSQSDRIIDFNLIELTEE</sequence>
<reference evidence="3 4" key="1">
    <citation type="submission" date="2024-06" db="EMBL/GenBank/DDBJ databases">
        <title>Chitinophaga defluvii sp. nov., isolated from municipal sewage.</title>
        <authorList>
            <person name="Zhang L."/>
        </authorList>
    </citation>
    <scope>NUCLEOTIDE SEQUENCE [LARGE SCALE GENOMIC DNA]</scope>
    <source>
        <strain evidence="3 4">H8</strain>
    </source>
</reference>
<dbReference type="InterPro" id="IPR000468">
    <property type="entry name" value="Barstar"/>
</dbReference>